<accession>A0ABN7UM93</accession>
<name>A0ABN7UM93_GIGMA</name>
<keyword evidence="2" id="KW-1185">Reference proteome</keyword>
<proteinExistence type="predicted"/>
<dbReference type="Proteomes" id="UP000789901">
    <property type="component" value="Unassembled WGS sequence"/>
</dbReference>
<protein>
    <submittedName>
        <fullName evidence="1">24462_t:CDS:1</fullName>
    </submittedName>
</protein>
<feature type="non-terminal residue" evidence="1">
    <location>
        <position position="1"/>
    </location>
</feature>
<evidence type="ECO:0000313" key="1">
    <source>
        <dbReference type="EMBL" id="CAG8631649.1"/>
    </source>
</evidence>
<comment type="caution">
    <text evidence="1">The sequence shown here is derived from an EMBL/GenBank/DDBJ whole genome shotgun (WGS) entry which is preliminary data.</text>
</comment>
<evidence type="ECO:0000313" key="2">
    <source>
        <dbReference type="Proteomes" id="UP000789901"/>
    </source>
</evidence>
<reference evidence="1 2" key="1">
    <citation type="submission" date="2021-06" db="EMBL/GenBank/DDBJ databases">
        <authorList>
            <person name="Kallberg Y."/>
            <person name="Tangrot J."/>
            <person name="Rosling A."/>
        </authorList>
    </citation>
    <scope>NUCLEOTIDE SEQUENCE [LARGE SCALE GENOMIC DNA]</scope>
    <source>
        <strain evidence="1 2">120-4 pot B 10/14</strain>
    </source>
</reference>
<gene>
    <name evidence="1" type="ORF">GMARGA_LOCUS8366</name>
</gene>
<sequence length="120" mass="14471">IMFDTFSENYRIVKILEINPEKNYVKVLVNDESKHEIIKFEKIPKDTEKIKYDFANGYWGDGEKYYIKRIYFLTEKEIVYCGFTINNKHERGCFGGDQTWHHRIFSNNKTEGYVFNYNNS</sequence>
<organism evidence="1 2">
    <name type="scientific">Gigaspora margarita</name>
    <dbReference type="NCBI Taxonomy" id="4874"/>
    <lineage>
        <taxon>Eukaryota</taxon>
        <taxon>Fungi</taxon>
        <taxon>Fungi incertae sedis</taxon>
        <taxon>Mucoromycota</taxon>
        <taxon>Glomeromycotina</taxon>
        <taxon>Glomeromycetes</taxon>
        <taxon>Diversisporales</taxon>
        <taxon>Gigasporaceae</taxon>
        <taxon>Gigaspora</taxon>
    </lineage>
</organism>
<dbReference type="EMBL" id="CAJVQB010004280">
    <property type="protein sequence ID" value="CAG8631649.1"/>
    <property type="molecule type" value="Genomic_DNA"/>
</dbReference>